<dbReference type="GO" id="GO:0016491">
    <property type="term" value="F:oxidoreductase activity"/>
    <property type="evidence" value="ECO:0007669"/>
    <property type="project" value="InterPro"/>
</dbReference>
<dbReference type="Gene3D" id="3.40.50.360">
    <property type="match status" value="1"/>
</dbReference>
<comment type="cofactor">
    <cofactor evidence="2">
        <name>[4Fe-4S] cluster</name>
        <dbReference type="ChEBI" id="CHEBI:49883"/>
    </cofactor>
</comment>
<dbReference type="AlphaFoldDB" id="A0AAE4MBD2"/>
<evidence type="ECO:0000259" key="6">
    <source>
        <dbReference type="Pfam" id="PF03358"/>
    </source>
</evidence>
<dbReference type="Pfam" id="PF03358">
    <property type="entry name" value="FMN_red"/>
    <property type="match status" value="1"/>
</dbReference>
<dbReference type="RefSeq" id="WP_338094164.1">
    <property type="nucleotide sequence ID" value="NZ_JAWDKA010000004.1"/>
</dbReference>
<name>A0AAE4MBD2_9EURY</name>
<dbReference type="PANTHER" id="PTHR43278">
    <property type="entry name" value="NAD(P)H-DEPENDENT FMN-CONTAINING OXIDOREDUCTASE YWQN-RELATED"/>
    <property type="match status" value="1"/>
</dbReference>
<dbReference type="InterPro" id="IPR029039">
    <property type="entry name" value="Flavoprotein-like_sf"/>
</dbReference>
<comment type="similarity">
    <text evidence="5">Belongs to the SsuE family. Isf subfamily.</text>
</comment>
<sequence>MKQVLVISATPRKGGNSDVLCDEFVRGAREAGHSAEKIFLCDKKIGFCTACDYCQTNAGECIQDDDMAEILEKLVSSDVIVLASPVYFHTLNGQMKTLIDRVYARFTEVRGKELYFMVTAADTEVANMQRTIECFRGFADCLPESKEMGVIYGTGAVAVGDIKKLPAMGQAYEMGKAV</sequence>
<comment type="cofactor">
    <cofactor evidence="1">
        <name>FMN</name>
        <dbReference type="ChEBI" id="CHEBI:58210"/>
    </cofactor>
</comment>
<dbReference type="InterPro" id="IPR005025">
    <property type="entry name" value="FMN_Rdtase-like_dom"/>
</dbReference>
<accession>A0AAE4MBD2</accession>
<dbReference type="Proteomes" id="UP001273136">
    <property type="component" value="Unassembled WGS sequence"/>
</dbReference>
<keyword evidence="8" id="KW-1185">Reference proteome</keyword>
<evidence type="ECO:0000256" key="2">
    <source>
        <dbReference type="ARBA" id="ARBA00001966"/>
    </source>
</evidence>
<evidence type="ECO:0000256" key="5">
    <source>
        <dbReference type="ARBA" id="ARBA00038292"/>
    </source>
</evidence>
<dbReference type="PANTHER" id="PTHR43278:SF2">
    <property type="entry name" value="IRON-SULFUR FLAVOPROTEIN"/>
    <property type="match status" value="1"/>
</dbReference>
<dbReference type="SUPFAM" id="SSF52218">
    <property type="entry name" value="Flavoproteins"/>
    <property type="match status" value="1"/>
</dbReference>
<evidence type="ECO:0000256" key="4">
    <source>
        <dbReference type="ARBA" id="ARBA00022643"/>
    </source>
</evidence>
<dbReference type="InterPro" id="IPR051796">
    <property type="entry name" value="ISF_SsuE-like"/>
</dbReference>
<feature type="domain" description="NADPH-dependent FMN reductase-like" evidence="6">
    <location>
        <begin position="4"/>
        <end position="122"/>
    </location>
</feature>
<evidence type="ECO:0000313" key="7">
    <source>
        <dbReference type="EMBL" id="MDV0441760.1"/>
    </source>
</evidence>
<comment type="caution">
    <text evidence="7">The sequence shown here is derived from an EMBL/GenBank/DDBJ whole genome shotgun (WGS) entry which is preliminary data.</text>
</comment>
<keyword evidence="4" id="KW-0288">FMN</keyword>
<evidence type="ECO:0000256" key="3">
    <source>
        <dbReference type="ARBA" id="ARBA00022630"/>
    </source>
</evidence>
<evidence type="ECO:0000313" key="8">
    <source>
        <dbReference type="Proteomes" id="UP001273136"/>
    </source>
</evidence>
<keyword evidence="3" id="KW-0285">Flavoprotein</keyword>
<gene>
    <name evidence="7" type="ORF">McpAg1_09700</name>
</gene>
<organism evidence="7 8">
    <name type="scientific">Methanorbis furvi</name>
    <dbReference type="NCBI Taxonomy" id="3028299"/>
    <lineage>
        <taxon>Archaea</taxon>
        <taxon>Methanobacteriati</taxon>
        <taxon>Methanobacteriota</taxon>
        <taxon>Stenosarchaea group</taxon>
        <taxon>Methanomicrobia</taxon>
        <taxon>Methanomicrobiales</taxon>
        <taxon>Methanocorpusculaceae</taxon>
        <taxon>Methanorbis</taxon>
    </lineage>
</organism>
<dbReference type="EMBL" id="JAWDKA010000004">
    <property type="protein sequence ID" value="MDV0441760.1"/>
    <property type="molecule type" value="Genomic_DNA"/>
</dbReference>
<proteinExistence type="inferred from homology"/>
<protein>
    <recommendedName>
        <fullName evidence="6">NADPH-dependent FMN reductase-like domain-containing protein</fullName>
    </recommendedName>
</protein>
<evidence type="ECO:0000256" key="1">
    <source>
        <dbReference type="ARBA" id="ARBA00001917"/>
    </source>
</evidence>
<reference evidence="7" key="1">
    <citation type="submission" date="2023-06" db="EMBL/GenBank/DDBJ databases">
        <title>Genome sequence of Methancorpusculaceae sp. Ag1.</title>
        <authorList>
            <person name="Protasov E."/>
            <person name="Platt K."/>
            <person name="Poehlein A."/>
            <person name="Daniel R."/>
            <person name="Brune A."/>
        </authorList>
    </citation>
    <scope>NUCLEOTIDE SEQUENCE</scope>
    <source>
        <strain evidence="7">Ag1</strain>
    </source>
</reference>